<accession>A0A432YC62</accession>
<dbReference type="Proteomes" id="UP000287330">
    <property type="component" value="Unassembled WGS sequence"/>
</dbReference>
<sequence>MWEGYFKKQQQIEFIKSEFLSHLCQQMELVKSEGPLLTEQGTGLQDDLSGIERPVSVQVSALPEKQYQVVHSLAKWKRQVLADYRAPVGQGIVVNMTALRPDEEKLDATHSVFVDQWDWEKVIAEEQRSVEFLKQQVEKIYTALRATETRFRAIYGGLSILPKHIVFISSETLRAEYPELTAKQREDKIAEKYGAVFIHGIGGALSDGKKHDERAPDYDDWSTHCEQYGTGLNGDLLVWSPKLKQAIELSSMGIRVDAQALKRQLELTEQTHRLALPWHQRLVAGELPFTIGGGIGQSRVVMLLLQAEHIAQVQCSVWQPGIQEAL</sequence>
<dbReference type="GO" id="GO:0005829">
    <property type="term" value="C:cytosol"/>
    <property type="evidence" value="ECO:0007669"/>
    <property type="project" value="TreeGrafter"/>
</dbReference>
<keyword evidence="5" id="KW-0067">ATP-binding</keyword>
<keyword evidence="2 9" id="KW-0436">Ligase</keyword>
<keyword evidence="3" id="KW-0028">Amino-acid biosynthesis</keyword>
<protein>
    <recommendedName>
        <fullName evidence="7">Aspartate--ammonia ligase</fullName>
        <ecNumber evidence="7">6.3.1.1</ecNumber>
    </recommendedName>
</protein>
<dbReference type="InterPro" id="IPR006195">
    <property type="entry name" value="aa-tRNA-synth_II"/>
</dbReference>
<dbReference type="PANTHER" id="PTHR30073:SF5">
    <property type="entry name" value="ASPARTATE--AMMONIA LIGASE"/>
    <property type="match status" value="1"/>
</dbReference>
<gene>
    <name evidence="9" type="ORF">CWE25_02305</name>
</gene>
<evidence type="ECO:0000256" key="1">
    <source>
        <dbReference type="ARBA" id="ARBA00022490"/>
    </source>
</evidence>
<dbReference type="PANTHER" id="PTHR30073">
    <property type="entry name" value="ASPARTATE--AMMONIA LIGASE"/>
    <property type="match status" value="1"/>
</dbReference>
<dbReference type="NCBIfam" id="TIGR00669">
    <property type="entry name" value="asnA"/>
    <property type="match status" value="1"/>
</dbReference>
<dbReference type="OrthoDB" id="3185462at2"/>
<evidence type="ECO:0000256" key="4">
    <source>
        <dbReference type="ARBA" id="ARBA00022741"/>
    </source>
</evidence>
<comment type="caution">
    <text evidence="9">The sequence shown here is derived from an EMBL/GenBank/DDBJ whole genome shotgun (WGS) entry which is preliminary data.</text>
</comment>
<dbReference type="PIRSF" id="PIRSF001555">
    <property type="entry name" value="Asp_ammon_ligase"/>
    <property type="match status" value="1"/>
</dbReference>
<dbReference type="GO" id="GO:0004071">
    <property type="term" value="F:aspartate-ammonia ligase activity"/>
    <property type="evidence" value="ECO:0007669"/>
    <property type="project" value="UniProtKB-UniRule"/>
</dbReference>
<dbReference type="EMBL" id="PIPV01000001">
    <property type="protein sequence ID" value="RUO58442.1"/>
    <property type="molecule type" value="Genomic_DNA"/>
</dbReference>
<evidence type="ECO:0000313" key="9">
    <source>
        <dbReference type="EMBL" id="RUO58442.1"/>
    </source>
</evidence>
<evidence type="ECO:0000313" key="10">
    <source>
        <dbReference type="Proteomes" id="UP000287330"/>
    </source>
</evidence>
<dbReference type="Gene3D" id="3.30.930.10">
    <property type="entry name" value="Bira Bifunctional Protein, Domain 2"/>
    <property type="match status" value="1"/>
</dbReference>
<keyword evidence="4" id="KW-0547">Nucleotide-binding</keyword>
<dbReference type="AlphaFoldDB" id="A0A432YC62"/>
<organism evidence="9 10">
    <name type="scientific">Idiomarina fontislapidosi</name>
    <dbReference type="NCBI Taxonomy" id="263723"/>
    <lineage>
        <taxon>Bacteria</taxon>
        <taxon>Pseudomonadati</taxon>
        <taxon>Pseudomonadota</taxon>
        <taxon>Gammaproteobacteria</taxon>
        <taxon>Alteromonadales</taxon>
        <taxon>Idiomarinaceae</taxon>
        <taxon>Idiomarina</taxon>
    </lineage>
</organism>
<keyword evidence="6" id="KW-0061">Asparagine biosynthesis</keyword>
<dbReference type="Pfam" id="PF03590">
    <property type="entry name" value="AsnA"/>
    <property type="match status" value="1"/>
</dbReference>
<evidence type="ECO:0000256" key="6">
    <source>
        <dbReference type="ARBA" id="ARBA00022888"/>
    </source>
</evidence>
<evidence type="ECO:0000259" key="8">
    <source>
        <dbReference type="PROSITE" id="PS50862"/>
    </source>
</evidence>
<evidence type="ECO:0000256" key="2">
    <source>
        <dbReference type="ARBA" id="ARBA00022598"/>
    </source>
</evidence>
<dbReference type="SUPFAM" id="SSF55681">
    <property type="entry name" value="Class II aaRS and biotin synthetases"/>
    <property type="match status" value="1"/>
</dbReference>
<dbReference type="GO" id="GO:0006529">
    <property type="term" value="P:asparagine biosynthetic process"/>
    <property type="evidence" value="ECO:0007669"/>
    <property type="project" value="UniProtKB-UniRule"/>
</dbReference>
<dbReference type="PROSITE" id="PS50862">
    <property type="entry name" value="AA_TRNA_LIGASE_II"/>
    <property type="match status" value="1"/>
</dbReference>
<feature type="domain" description="Aminoacyl-transfer RNA synthetases class-II family profile" evidence="8">
    <location>
        <begin position="98"/>
        <end position="320"/>
    </location>
</feature>
<evidence type="ECO:0000256" key="5">
    <source>
        <dbReference type="ARBA" id="ARBA00022840"/>
    </source>
</evidence>
<dbReference type="GO" id="GO:0005524">
    <property type="term" value="F:ATP binding"/>
    <property type="evidence" value="ECO:0007669"/>
    <property type="project" value="UniProtKB-KW"/>
</dbReference>
<proteinExistence type="predicted"/>
<keyword evidence="10" id="KW-1185">Reference proteome</keyword>
<dbReference type="InterPro" id="IPR004618">
    <property type="entry name" value="AsnA"/>
</dbReference>
<evidence type="ECO:0000256" key="7">
    <source>
        <dbReference type="NCBIfam" id="TIGR00669"/>
    </source>
</evidence>
<keyword evidence="1" id="KW-0963">Cytoplasm</keyword>
<name>A0A432YC62_9GAMM</name>
<evidence type="ECO:0000256" key="3">
    <source>
        <dbReference type="ARBA" id="ARBA00022605"/>
    </source>
</evidence>
<dbReference type="InterPro" id="IPR045864">
    <property type="entry name" value="aa-tRNA-synth_II/BPL/LPL"/>
</dbReference>
<dbReference type="RefSeq" id="WP_110572751.1">
    <property type="nucleotide sequence ID" value="NZ_PIPV01000001.1"/>
</dbReference>
<dbReference type="EC" id="6.3.1.1" evidence="7"/>
<reference evidence="10" key="1">
    <citation type="journal article" date="2018" name="Front. Microbiol.">
        <title>Genome-Based Analysis Reveals the Taxonomy and Diversity of the Family Idiomarinaceae.</title>
        <authorList>
            <person name="Liu Y."/>
            <person name="Lai Q."/>
            <person name="Shao Z."/>
        </authorList>
    </citation>
    <scope>NUCLEOTIDE SEQUENCE [LARGE SCALE GENOMIC DNA]</scope>
    <source>
        <strain evidence="10">F23</strain>
    </source>
</reference>